<dbReference type="AlphaFoldDB" id="A0A7J7JU22"/>
<dbReference type="SUPFAM" id="SSF56112">
    <property type="entry name" value="Protein kinase-like (PK-like)"/>
    <property type="match status" value="1"/>
</dbReference>
<comment type="caution">
    <text evidence="1">The sequence shown here is derived from an EMBL/GenBank/DDBJ whole genome shotgun (WGS) entry which is preliminary data.</text>
</comment>
<dbReference type="InterPro" id="IPR050235">
    <property type="entry name" value="CK1_Ser-Thr_kinase"/>
</dbReference>
<reference evidence="1" key="1">
    <citation type="submission" date="2020-06" db="EMBL/GenBank/DDBJ databases">
        <title>Draft genome of Bugula neritina, a colonial animal packing powerful symbionts and potential medicines.</title>
        <authorList>
            <person name="Rayko M."/>
        </authorList>
    </citation>
    <scope>NUCLEOTIDE SEQUENCE [LARGE SCALE GENOMIC DNA]</scope>
    <source>
        <strain evidence="1">Kwan_BN1</strain>
    </source>
</reference>
<sequence>MESLGYMLVYMLKGQLPWQGLKGDDRRQKYARICECKRMTRTDELCAGLPAEFGQYLAYARALRFDEDPNYSFLKNLFDYRLKILNSEQPNTPSELDWIVKTPEKFKDIISPPDPTRSRLLISNS</sequence>
<gene>
    <name evidence="1" type="ORF">EB796_011817</name>
</gene>
<protein>
    <submittedName>
        <fullName evidence="1">HRR25</fullName>
    </submittedName>
</protein>
<dbReference type="Gene3D" id="1.10.510.10">
    <property type="entry name" value="Transferase(Phosphotransferase) domain 1"/>
    <property type="match status" value="1"/>
</dbReference>
<dbReference type="InterPro" id="IPR011009">
    <property type="entry name" value="Kinase-like_dom_sf"/>
</dbReference>
<evidence type="ECO:0000313" key="2">
    <source>
        <dbReference type="Proteomes" id="UP000593567"/>
    </source>
</evidence>
<keyword evidence="2" id="KW-1185">Reference proteome</keyword>
<name>A0A7J7JU22_BUGNE</name>
<proteinExistence type="predicted"/>
<dbReference type="EMBL" id="VXIV02001782">
    <property type="protein sequence ID" value="KAF6029880.1"/>
    <property type="molecule type" value="Genomic_DNA"/>
</dbReference>
<dbReference type="PANTHER" id="PTHR11909">
    <property type="entry name" value="CASEIN KINASE-RELATED"/>
    <property type="match status" value="1"/>
</dbReference>
<accession>A0A7J7JU22</accession>
<organism evidence="1 2">
    <name type="scientific">Bugula neritina</name>
    <name type="common">Brown bryozoan</name>
    <name type="synonym">Sertularia neritina</name>
    <dbReference type="NCBI Taxonomy" id="10212"/>
    <lineage>
        <taxon>Eukaryota</taxon>
        <taxon>Metazoa</taxon>
        <taxon>Spiralia</taxon>
        <taxon>Lophotrochozoa</taxon>
        <taxon>Bryozoa</taxon>
        <taxon>Gymnolaemata</taxon>
        <taxon>Cheilostomatida</taxon>
        <taxon>Flustrina</taxon>
        <taxon>Buguloidea</taxon>
        <taxon>Bugulidae</taxon>
        <taxon>Bugula</taxon>
    </lineage>
</organism>
<evidence type="ECO:0000313" key="1">
    <source>
        <dbReference type="EMBL" id="KAF6029880.1"/>
    </source>
</evidence>
<dbReference type="Proteomes" id="UP000593567">
    <property type="component" value="Unassembled WGS sequence"/>
</dbReference>
<dbReference type="OrthoDB" id="5800476at2759"/>